<dbReference type="FunFam" id="3.40.50.300:FF:003021">
    <property type="entry name" value="Uncharacterized protein (Fragment)"/>
    <property type="match status" value="1"/>
</dbReference>
<dbReference type="Proteomes" id="UP001634394">
    <property type="component" value="Unassembled WGS sequence"/>
</dbReference>
<dbReference type="Gene3D" id="3.40.50.300">
    <property type="entry name" value="P-loop containing nucleotide triphosphate hydrolases"/>
    <property type="match status" value="1"/>
</dbReference>
<dbReference type="InterPro" id="IPR000330">
    <property type="entry name" value="SNF2_N"/>
</dbReference>
<evidence type="ECO:0000313" key="10">
    <source>
        <dbReference type="Proteomes" id="UP001634394"/>
    </source>
</evidence>
<dbReference type="Pfam" id="PF07443">
    <property type="entry name" value="HARP"/>
    <property type="match status" value="1"/>
</dbReference>
<feature type="region of interest" description="Disordered" evidence="5">
    <location>
        <begin position="1"/>
        <end position="42"/>
    </location>
</feature>
<keyword evidence="2" id="KW-0378">Hydrolase</keyword>
<dbReference type="CDD" id="cd18793">
    <property type="entry name" value="SF2_C_SNF"/>
    <property type="match status" value="1"/>
</dbReference>
<comment type="subcellular location">
    <subcellularLocation>
        <location evidence="1">Nucleus</location>
    </subcellularLocation>
</comment>
<dbReference type="InterPro" id="IPR014001">
    <property type="entry name" value="Helicase_ATP-bd"/>
</dbReference>
<proteinExistence type="inferred from homology"/>
<dbReference type="SUPFAM" id="SSF52540">
    <property type="entry name" value="P-loop containing nucleoside triphosphate hydrolases"/>
    <property type="match status" value="2"/>
</dbReference>
<evidence type="ECO:0008006" key="11">
    <source>
        <dbReference type="Google" id="ProtNLM"/>
    </source>
</evidence>
<comment type="caution">
    <text evidence="9">The sequence shown here is derived from an EMBL/GenBank/DDBJ whole genome shotgun (WGS) entry which is preliminary data.</text>
</comment>
<dbReference type="InterPro" id="IPR027417">
    <property type="entry name" value="P-loop_NTPase"/>
</dbReference>
<accession>A0ABD3T5F9</accession>
<dbReference type="PANTHER" id="PTHR45766">
    <property type="entry name" value="DNA ANNEALING HELICASE AND ENDONUCLEASE ZRANB3 FAMILY MEMBER"/>
    <property type="match status" value="1"/>
</dbReference>
<keyword evidence="10" id="KW-1185">Reference proteome</keyword>
<dbReference type="PROSITE" id="PS51194">
    <property type="entry name" value="HELICASE_CTER"/>
    <property type="match status" value="1"/>
</dbReference>
<feature type="domain" description="Helicase ATP-binding" evidence="6">
    <location>
        <begin position="275"/>
        <end position="431"/>
    </location>
</feature>
<dbReference type="InterPro" id="IPR001650">
    <property type="entry name" value="Helicase_C-like"/>
</dbReference>
<dbReference type="SMART" id="SM00487">
    <property type="entry name" value="DEXDc"/>
    <property type="match status" value="1"/>
</dbReference>
<evidence type="ECO:0000313" key="9">
    <source>
        <dbReference type="EMBL" id="KAL3831573.1"/>
    </source>
</evidence>
<dbReference type="Gene3D" id="3.40.50.10810">
    <property type="entry name" value="Tandem AAA-ATPase domain"/>
    <property type="match status" value="1"/>
</dbReference>
<protein>
    <recommendedName>
        <fullName evidence="11">SWI/SNF-related matrix-associated actin-dependent regulator of chromatin subfamily A-like protein 1</fullName>
    </recommendedName>
</protein>
<name>A0ABD3T5F9_SINWO</name>
<dbReference type="PROSITE" id="PS51192">
    <property type="entry name" value="HELICASE_ATP_BIND_1"/>
    <property type="match status" value="1"/>
</dbReference>
<gene>
    <name evidence="9" type="ORF">ACJMK2_023311</name>
</gene>
<evidence type="ECO:0000256" key="3">
    <source>
        <dbReference type="ARBA" id="ARBA00023242"/>
    </source>
</evidence>
<evidence type="ECO:0000256" key="5">
    <source>
        <dbReference type="SAM" id="MobiDB-lite"/>
    </source>
</evidence>
<evidence type="ECO:0000256" key="1">
    <source>
        <dbReference type="ARBA" id="ARBA00004123"/>
    </source>
</evidence>
<evidence type="ECO:0000259" key="6">
    <source>
        <dbReference type="PROSITE" id="PS51192"/>
    </source>
</evidence>
<keyword evidence="3" id="KW-0539">Nucleus</keyword>
<dbReference type="CDD" id="cd18010">
    <property type="entry name" value="DEXHc_HARP_SMARCAL1"/>
    <property type="match status" value="1"/>
</dbReference>
<feature type="compositionally biased region" description="Low complexity" evidence="5">
    <location>
        <begin position="745"/>
        <end position="755"/>
    </location>
</feature>
<feature type="compositionally biased region" description="Basic and acidic residues" evidence="5">
    <location>
        <begin position="7"/>
        <end position="29"/>
    </location>
</feature>
<dbReference type="AlphaFoldDB" id="A0ABD3T5F9"/>
<feature type="domain" description="Helicase C-terminal" evidence="7">
    <location>
        <begin position="540"/>
        <end position="703"/>
    </location>
</feature>
<organism evidence="9 10">
    <name type="scientific">Sinanodonta woodiana</name>
    <name type="common">Chinese pond mussel</name>
    <name type="synonym">Anodonta woodiana</name>
    <dbReference type="NCBI Taxonomy" id="1069815"/>
    <lineage>
        <taxon>Eukaryota</taxon>
        <taxon>Metazoa</taxon>
        <taxon>Spiralia</taxon>
        <taxon>Lophotrochozoa</taxon>
        <taxon>Mollusca</taxon>
        <taxon>Bivalvia</taxon>
        <taxon>Autobranchia</taxon>
        <taxon>Heteroconchia</taxon>
        <taxon>Palaeoheterodonta</taxon>
        <taxon>Unionida</taxon>
        <taxon>Unionoidea</taxon>
        <taxon>Unionidae</taxon>
        <taxon>Unioninae</taxon>
        <taxon>Sinanodonta</taxon>
    </lineage>
</organism>
<dbReference type="InterPro" id="IPR038718">
    <property type="entry name" value="SNF2-like_sf"/>
</dbReference>
<dbReference type="Pfam" id="PF00176">
    <property type="entry name" value="SNF2-rel_dom"/>
    <property type="match status" value="1"/>
</dbReference>
<evidence type="ECO:0000259" key="8">
    <source>
        <dbReference type="PROSITE" id="PS51467"/>
    </source>
</evidence>
<dbReference type="InterPro" id="IPR010003">
    <property type="entry name" value="HARP_dom"/>
</dbReference>
<evidence type="ECO:0000256" key="2">
    <source>
        <dbReference type="ARBA" id="ARBA00022801"/>
    </source>
</evidence>
<feature type="region of interest" description="Disordered" evidence="5">
    <location>
        <begin position="130"/>
        <end position="152"/>
    </location>
</feature>
<feature type="region of interest" description="Disordered" evidence="5">
    <location>
        <begin position="739"/>
        <end position="791"/>
    </location>
</feature>
<evidence type="ECO:0000256" key="4">
    <source>
        <dbReference type="PROSITE-ProRule" id="PRU00800"/>
    </source>
</evidence>
<dbReference type="EMBL" id="JBJQND010000019">
    <property type="protein sequence ID" value="KAL3831573.1"/>
    <property type="molecule type" value="Genomic_DNA"/>
</dbReference>
<dbReference type="GO" id="GO:0016787">
    <property type="term" value="F:hydrolase activity"/>
    <property type="evidence" value="ECO:0007669"/>
    <property type="project" value="UniProtKB-KW"/>
</dbReference>
<dbReference type="PROSITE" id="PS51467">
    <property type="entry name" value="HARP"/>
    <property type="match status" value="1"/>
</dbReference>
<dbReference type="GO" id="GO:0005634">
    <property type="term" value="C:nucleus"/>
    <property type="evidence" value="ECO:0007669"/>
    <property type="project" value="UniProtKB-SubCell"/>
</dbReference>
<reference evidence="9 10" key="1">
    <citation type="submission" date="2024-11" db="EMBL/GenBank/DDBJ databases">
        <title>Chromosome-level genome assembly of the freshwater bivalve Anodonta woodiana.</title>
        <authorList>
            <person name="Chen X."/>
        </authorList>
    </citation>
    <scope>NUCLEOTIDE SEQUENCE [LARGE SCALE GENOMIC DNA]</scope>
    <source>
        <strain evidence="9">MN2024</strain>
        <tissue evidence="9">Gills</tissue>
    </source>
</reference>
<comment type="similarity">
    <text evidence="4">Belongs to the SNF2/RAD54 helicase family. SMARCAL1 subfamily.</text>
</comment>
<dbReference type="InterPro" id="IPR049730">
    <property type="entry name" value="SNF2/RAD54-like_C"/>
</dbReference>
<feature type="domain" description="HARP" evidence="8">
    <location>
        <begin position="157"/>
        <end position="230"/>
    </location>
</feature>
<dbReference type="SMART" id="SM00490">
    <property type="entry name" value="HELICc"/>
    <property type="match status" value="1"/>
</dbReference>
<feature type="compositionally biased region" description="Polar residues" evidence="5">
    <location>
        <begin position="130"/>
        <end position="144"/>
    </location>
</feature>
<dbReference type="Pfam" id="PF00271">
    <property type="entry name" value="Helicase_C"/>
    <property type="match status" value="1"/>
</dbReference>
<dbReference type="PANTHER" id="PTHR45766:SF6">
    <property type="entry name" value="SWI_SNF-RELATED MATRIX-ASSOCIATED ACTIN-DEPENDENT REGULATOR OF CHROMATIN SUBFAMILY A-LIKE PROTEIN 1"/>
    <property type="match status" value="1"/>
</dbReference>
<sequence>MSNNLSEEQKKKIEENRQKALAKRAEKKQLIPVKATDQGDNFQTQGFSQLKSATTDNISQRQISGNSAELSSISKQPGLVNSIQGRLNGAVSNFYTKSEQPCNKGVNSYKNSQYGANKSVIGTNPKVTETQLGQISSPSPSNQPTSGSSGQFFKKGTFGKTVKGTCVLIAKDRFEVNIAYSAPLIEVFKSMKTKLYDAVTKKWSFRLEDYNKLCELVKPLQPQVQIDPLPPAILKVFGEYAKEDKQLDEIPTADLSNVDQILVNSLFPFQREGVNFGVHKKGRVLLADDMGLGKTIQAICMACYYRQDWPLLVVVPSSVRFDWAQQFRRWVPSLDPQEISVAVTGKDSCTSTLVNIVSYDLMVKKVQELQDKHFQIIIMDECHSLKNFKTARCKAALPMLQKSRRVILLSGTPALSRPSELYTQISAVCPFLFKFHDFGVRYCDGRKTPWGWDYTGSSNMEELQLLLEEKVMIRRMKKDVLTQLPAKCRQMVLLDPSSLKVNKELKNAGKIMKSKHLKGMEQRGALLSYFHETSRAKTSAVRDYVLDLLDGERKFLIFAHHQEMLDALEDAIKEKIDSNYIRIDGRTNAEQRNFFCQKFQKKDSIRVAILSITAANAGLNLSASSLVVFAELFWNPGILVQAEDRAHRIGQHDCVNVHYLVAQGTADDYIWPLVQKKLDVLSKAGLTKDDFSEADTTQLKDAKQRDIDEMFEQSFFEYDTDKITETETVSDDVVAKLTSSEDQAGKSSGSHSKGGQSTLFQYFSPKKDQKQQSATNTTKDQVHSASDDDLDLFMNDINWEDEVDEPMCKKQKV</sequence>
<evidence type="ECO:0000259" key="7">
    <source>
        <dbReference type="PROSITE" id="PS51194"/>
    </source>
</evidence>